<evidence type="ECO:0000256" key="1">
    <source>
        <dbReference type="ARBA" id="ARBA00022741"/>
    </source>
</evidence>
<protein>
    <submittedName>
        <fullName evidence="2">Rab family gtpase</fullName>
    </submittedName>
</protein>
<dbReference type="SMART" id="SM00174">
    <property type="entry name" value="RHO"/>
    <property type="match status" value="1"/>
</dbReference>
<name>T0LAX4_9MICR</name>
<dbReference type="PROSITE" id="PS51419">
    <property type="entry name" value="RAB"/>
    <property type="match status" value="1"/>
</dbReference>
<dbReference type="InterPro" id="IPR005225">
    <property type="entry name" value="Small_GTP-bd"/>
</dbReference>
<dbReference type="FunFam" id="3.40.50.300:FF:001462">
    <property type="entry name" value="Small GTP-binding protein, putative"/>
    <property type="match status" value="1"/>
</dbReference>
<evidence type="ECO:0000313" key="2">
    <source>
        <dbReference type="EMBL" id="EQB61493.1"/>
    </source>
</evidence>
<dbReference type="PANTHER" id="PTHR47978">
    <property type="match status" value="1"/>
</dbReference>
<dbReference type="SUPFAM" id="SSF52540">
    <property type="entry name" value="P-loop containing nucleoside triphosphate hydrolases"/>
    <property type="match status" value="1"/>
</dbReference>
<dbReference type="InterPro" id="IPR027417">
    <property type="entry name" value="P-loop_NTPase"/>
</dbReference>
<proteinExistence type="predicted"/>
<reference evidence="2 3" key="1">
    <citation type="journal article" date="2013" name="BMC Genomics">
        <title>Genome sequencing and comparative genomics of honey bee microsporidia, Nosema apis reveal novel insights into host-parasite interactions.</title>
        <authorList>
            <person name="Chen Yp."/>
            <person name="Pettis J.S."/>
            <person name="Zhao Y."/>
            <person name="Liu X."/>
            <person name="Tallon L.J."/>
            <person name="Sadzewicz L.D."/>
            <person name="Li R."/>
            <person name="Zheng H."/>
            <person name="Huang S."/>
            <person name="Zhang X."/>
            <person name="Hamilton M.C."/>
            <person name="Pernal S.F."/>
            <person name="Melathopoulos A.P."/>
            <person name="Yan X."/>
            <person name="Evans J.D."/>
        </authorList>
    </citation>
    <scope>NUCLEOTIDE SEQUENCE [LARGE SCALE GENOMIC DNA]</scope>
    <source>
        <strain evidence="2 3">BRL 01</strain>
    </source>
</reference>
<sequence length="183" mass="21293">MRKPDHRFKIIILGESNVGKTSIIRKYKTDEFQDSIMSTIGIDTVTKMININNQSVLLNIWDTAGQERFFSITKSYYRNADAILLVFDLSVENTFNTVDRWYNNIKNETENVPLFLIGNKKDLVSDTIEKNMKFYYTSAKFGLNVEKIFEDMAKTLLKNDKHRKLTKSKNKISLPKISKRSCC</sequence>
<dbReference type="GO" id="GO:0003924">
    <property type="term" value="F:GTPase activity"/>
    <property type="evidence" value="ECO:0007669"/>
    <property type="project" value="InterPro"/>
</dbReference>
<dbReference type="NCBIfam" id="TIGR00231">
    <property type="entry name" value="small_GTP"/>
    <property type="match status" value="1"/>
</dbReference>
<dbReference type="SMART" id="SM00175">
    <property type="entry name" value="RAB"/>
    <property type="match status" value="1"/>
</dbReference>
<dbReference type="PRINTS" id="PR00449">
    <property type="entry name" value="RASTRNSFRMNG"/>
</dbReference>
<dbReference type="Proteomes" id="UP000053780">
    <property type="component" value="Unassembled WGS sequence"/>
</dbReference>
<keyword evidence="3" id="KW-1185">Reference proteome</keyword>
<dbReference type="Pfam" id="PF00071">
    <property type="entry name" value="Ras"/>
    <property type="match status" value="1"/>
</dbReference>
<organism evidence="2 3">
    <name type="scientific">Vairimorpha apis BRL 01</name>
    <dbReference type="NCBI Taxonomy" id="1037528"/>
    <lineage>
        <taxon>Eukaryota</taxon>
        <taxon>Fungi</taxon>
        <taxon>Fungi incertae sedis</taxon>
        <taxon>Microsporidia</taxon>
        <taxon>Nosematidae</taxon>
        <taxon>Vairimorpha</taxon>
    </lineage>
</organism>
<dbReference type="VEuPathDB" id="MicrosporidiaDB:NAPIS_ORF00932"/>
<dbReference type="EMBL" id="KE647134">
    <property type="protein sequence ID" value="EQB61493.1"/>
    <property type="molecule type" value="Genomic_DNA"/>
</dbReference>
<dbReference type="PROSITE" id="PS51421">
    <property type="entry name" value="RAS"/>
    <property type="match status" value="1"/>
</dbReference>
<dbReference type="AlphaFoldDB" id="T0LAX4"/>
<dbReference type="SMART" id="SM00176">
    <property type="entry name" value="RAN"/>
    <property type="match status" value="1"/>
</dbReference>
<dbReference type="GO" id="GO:0005525">
    <property type="term" value="F:GTP binding"/>
    <property type="evidence" value="ECO:0007669"/>
    <property type="project" value="InterPro"/>
</dbReference>
<keyword evidence="1" id="KW-0547">Nucleotide-binding</keyword>
<dbReference type="Gene3D" id="3.40.50.300">
    <property type="entry name" value="P-loop containing nucleotide triphosphate hydrolases"/>
    <property type="match status" value="1"/>
</dbReference>
<dbReference type="SMART" id="SM00173">
    <property type="entry name" value="RAS"/>
    <property type="match status" value="1"/>
</dbReference>
<evidence type="ECO:0000313" key="3">
    <source>
        <dbReference type="Proteomes" id="UP000053780"/>
    </source>
</evidence>
<dbReference type="CDD" id="cd00154">
    <property type="entry name" value="Rab"/>
    <property type="match status" value="1"/>
</dbReference>
<dbReference type="InterPro" id="IPR001806">
    <property type="entry name" value="Small_GTPase"/>
</dbReference>
<gene>
    <name evidence="2" type="ORF">NAPIS_ORF00932</name>
</gene>
<accession>T0LAX4</accession>
<dbReference type="HOGENOM" id="CLU_041217_10_1_1"/>
<dbReference type="OrthoDB" id="9989112at2759"/>